<evidence type="ECO:0000256" key="1">
    <source>
        <dbReference type="ARBA" id="ARBA00004253"/>
    </source>
</evidence>
<dbReference type="PROSITE" id="PS50082">
    <property type="entry name" value="WD_REPEATS_2"/>
    <property type="match status" value="2"/>
</dbReference>
<dbReference type="HOGENOM" id="CLU_046581_1_0_1"/>
<evidence type="ECO:0000256" key="10">
    <source>
        <dbReference type="ARBA" id="ARBA00032565"/>
    </source>
</evidence>
<keyword evidence="3" id="KW-0813">Transport</keyword>
<organism evidence="13 14">
    <name type="scientific">Tetrapisispora phaffii (strain ATCC 24235 / CBS 4417 / NBRC 1672 / NRRL Y-8282 / UCD 70-5)</name>
    <name type="common">Yeast</name>
    <name type="synonym">Fabospora phaffii</name>
    <dbReference type="NCBI Taxonomy" id="1071381"/>
    <lineage>
        <taxon>Eukaryota</taxon>
        <taxon>Fungi</taxon>
        <taxon>Dikarya</taxon>
        <taxon>Ascomycota</taxon>
        <taxon>Saccharomycotina</taxon>
        <taxon>Saccharomycetes</taxon>
        <taxon>Saccharomycetales</taxon>
        <taxon>Saccharomycetaceae</taxon>
        <taxon>Tetrapisispora</taxon>
    </lineage>
</organism>
<dbReference type="GeneID" id="11533458"/>
<comment type="subcellular location">
    <subcellularLocation>
        <location evidence="2">Cytoplasm</location>
        <location evidence="2">Cytosol</location>
    </subcellularLocation>
    <subcellularLocation>
        <location evidence="1">Peroxisome matrix</location>
    </subcellularLocation>
</comment>
<dbReference type="SUPFAM" id="SSF50978">
    <property type="entry name" value="WD40 repeat-like"/>
    <property type="match status" value="1"/>
</dbReference>
<evidence type="ECO:0000313" key="14">
    <source>
        <dbReference type="Proteomes" id="UP000005666"/>
    </source>
</evidence>
<feature type="domain" description="EIPR1-like beta-propeller" evidence="12">
    <location>
        <begin position="180"/>
        <end position="313"/>
    </location>
</feature>
<feature type="repeat" description="WD" evidence="11">
    <location>
        <begin position="242"/>
        <end position="257"/>
    </location>
</feature>
<dbReference type="PANTHER" id="PTHR46027:SF1">
    <property type="entry name" value="PEROXISOMAL TARGETING SIGNAL 2 RECEPTOR"/>
    <property type="match status" value="1"/>
</dbReference>
<dbReference type="InterPro" id="IPR001680">
    <property type="entry name" value="WD40_rpt"/>
</dbReference>
<gene>
    <name evidence="13" type="primary">TPHA0C00860</name>
    <name evidence="13" type="ordered locus">TPHA_0C00860</name>
</gene>
<dbReference type="GO" id="GO:0005053">
    <property type="term" value="F:peroxisome matrix targeting signal-2 binding"/>
    <property type="evidence" value="ECO:0007669"/>
    <property type="project" value="EnsemblFungi"/>
</dbReference>
<dbReference type="InterPro" id="IPR044536">
    <property type="entry name" value="PEX7"/>
</dbReference>
<protein>
    <recommendedName>
        <fullName evidence="10">Peroxin-7</fullName>
    </recommendedName>
</protein>
<accession>G8BR66</accession>
<sequence length="378" mass="42802">MILQYNIGGNSGYSIQYSPFFDNRLAVASGSNYGLVGNGKLFILDIDERGKIKENNIFITQDCLFDLSWNELHENQVLVAQGDGSLRLFDTTLQKYPIGIFKEHKKEVLSCNWNLITKGTFVSSSWDGAVKMWSPLREQSLLTLLPKSSEQSSKINHNQIAKIPPHVNNNQSTPILQNKDCVYQAQFSPHDNNLIACCSGNSYITLFDTREQNNRFNNNSFIAHSGLETLTLDFNKYRPTVLASSGADNSIKIWDMRMIRNNNSNNTVMPTSNPICMNEIRKAHDLAVRRVVWSPHQSNLLLSTSYDMTSKVWKDFSFDGSKITGKTNSIDPGSGLIKTFHHHTEFVFGADWSLWGQPGFIATTGWDSKVYIWNCFYP</sequence>
<proteinExistence type="inferred from homology"/>
<keyword evidence="4" id="KW-0963">Cytoplasm</keyword>
<dbReference type="InterPro" id="IPR036322">
    <property type="entry name" value="WD40_repeat_dom_sf"/>
</dbReference>
<evidence type="ECO:0000256" key="9">
    <source>
        <dbReference type="ARBA" id="ARBA00024017"/>
    </source>
</evidence>
<dbReference type="PRINTS" id="PR00320">
    <property type="entry name" value="GPROTEINBRPT"/>
</dbReference>
<dbReference type="Proteomes" id="UP000005666">
    <property type="component" value="Chromosome 3"/>
</dbReference>
<feature type="repeat" description="WD" evidence="11">
    <location>
        <begin position="281"/>
        <end position="314"/>
    </location>
</feature>
<keyword evidence="6" id="KW-0677">Repeat</keyword>
<keyword evidence="5 11" id="KW-0853">WD repeat</keyword>
<keyword evidence="8" id="KW-0576">Peroxisome</keyword>
<dbReference type="PROSITE" id="PS00678">
    <property type="entry name" value="WD_REPEATS_1"/>
    <property type="match status" value="2"/>
</dbReference>
<dbReference type="GO" id="GO:0062137">
    <property type="term" value="C:cargo receptor complex"/>
    <property type="evidence" value="ECO:0007669"/>
    <property type="project" value="EnsemblFungi"/>
</dbReference>
<dbReference type="Pfam" id="PF23609">
    <property type="entry name" value="Beta-prop_EIPR1"/>
    <property type="match status" value="1"/>
</dbReference>
<evidence type="ECO:0000256" key="2">
    <source>
        <dbReference type="ARBA" id="ARBA00004514"/>
    </source>
</evidence>
<evidence type="ECO:0000256" key="11">
    <source>
        <dbReference type="PROSITE-ProRule" id="PRU00221"/>
    </source>
</evidence>
<evidence type="ECO:0000256" key="7">
    <source>
        <dbReference type="ARBA" id="ARBA00022927"/>
    </source>
</evidence>
<dbReference type="OrthoDB" id="273771at2759"/>
<dbReference type="InterPro" id="IPR059104">
    <property type="entry name" value="Beta-prop_EIPR1-like"/>
</dbReference>
<dbReference type="PANTHER" id="PTHR46027">
    <property type="entry name" value="PEROXISOMAL TARGETING SIGNAL 2 RECEPTOR"/>
    <property type="match status" value="1"/>
</dbReference>
<dbReference type="Pfam" id="PF00400">
    <property type="entry name" value="WD40"/>
    <property type="match status" value="2"/>
</dbReference>
<dbReference type="GO" id="GO:0016560">
    <property type="term" value="P:protein import into peroxisome matrix, docking"/>
    <property type="evidence" value="ECO:0007669"/>
    <property type="project" value="EnsemblFungi"/>
</dbReference>
<dbReference type="GO" id="GO:0005778">
    <property type="term" value="C:peroxisomal membrane"/>
    <property type="evidence" value="ECO:0007669"/>
    <property type="project" value="EnsemblFungi"/>
</dbReference>
<evidence type="ECO:0000256" key="5">
    <source>
        <dbReference type="ARBA" id="ARBA00022574"/>
    </source>
</evidence>
<keyword evidence="14" id="KW-1185">Reference proteome</keyword>
<dbReference type="AlphaFoldDB" id="G8BR66"/>
<dbReference type="KEGG" id="tpf:TPHA_0C00860"/>
<dbReference type="InterPro" id="IPR015943">
    <property type="entry name" value="WD40/YVTN_repeat-like_dom_sf"/>
</dbReference>
<dbReference type="STRING" id="1071381.G8BR66"/>
<dbReference type="Gene3D" id="2.130.10.10">
    <property type="entry name" value="YVTN repeat-like/Quinoprotein amine dehydrogenase"/>
    <property type="match status" value="1"/>
</dbReference>
<evidence type="ECO:0000256" key="8">
    <source>
        <dbReference type="ARBA" id="ARBA00023140"/>
    </source>
</evidence>
<reference evidence="13 14" key="1">
    <citation type="journal article" date="2011" name="Proc. Natl. Acad. Sci. U.S.A.">
        <title>Evolutionary erosion of yeast sex chromosomes by mating-type switching accidents.</title>
        <authorList>
            <person name="Gordon J.L."/>
            <person name="Armisen D."/>
            <person name="Proux-Wera E."/>
            <person name="Oheigeartaigh S.S."/>
            <person name="Byrne K.P."/>
            <person name="Wolfe K.H."/>
        </authorList>
    </citation>
    <scope>NUCLEOTIDE SEQUENCE [LARGE SCALE GENOMIC DNA]</scope>
    <source>
        <strain evidence="14">ATCC 24235 / CBS 4417 / NBRC 1672 / NRRL Y-8282 / UCD 70-5</strain>
    </source>
</reference>
<evidence type="ECO:0000256" key="6">
    <source>
        <dbReference type="ARBA" id="ARBA00022737"/>
    </source>
</evidence>
<dbReference type="RefSeq" id="XP_003684676.1">
    <property type="nucleotide sequence ID" value="XM_003684628.1"/>
</dbReference>
<dbReference type="InterPro" id="IPR020472">
    <property type="entry name" value="WD40_PAC1"/>
</dbReference>
<dbReference type="eggNOG" id="KOG0277">
    <property type="taxonomic scope" value="Eukaryota"/>
</dbReference>
<dbReference type="GO" id="GO:0005829">
    <property type="term" value="C:cytosol"/>
    <property type="evidence" value="ECO:0007669"/>
    <property type="project" value="UniProtKB-SubCell"/>
</dbReference>
<evidence type="ECO:0000259" key="12">
    <source>
        <dbReference type="Pfam" id="PF23609"/>
    </source>
</evidence>
<dbReference type="GO" id="GO:0005782">
    <property type="term" value="C:peroxisomal matrix"/>
    <property type="evidence" value="ECO:0007669"/>
    <property type="project" value="UniProtKB-SubCell"/>
</dbReference>
<dbReference type="EMBL" id="HE612858">
    <property type="protein sequence ID" value="CCE62242.1"/>
    <property type="molecule type" value="Genomic_DNA"/>
</dbReference>
<evidence type="ECO:0000313" key="13">
    <source>
        <dbReference type="EMBL" id="CCE62242.1"/>
    </source>
</evidence>
<name>G8BR66_TETPH</name>
<dbReference type="SMART" id="SM00320">
    <property type="entry name" value="WD40"/>
    <property type="match status" value="6"/>
</dbReference>
<evidence type="ECO:0000256" key="4">
    <source>
        <dbReference type="ARBA" id="ARBA00022490"/>
    </source>
</evidence>
<evidence type="ECO:0000256" key="3">
    <source>
        <dbReference type="ARBA" id="ARBA00022448"/>
    </source>
</evidence>
<dbReference type="OMA" id="FAVHWNL"/>
<dbReference type="InterPro" id="IPR019775">
    <property type="entry name" value="WD40_repeat_CS"/>
</dbReference>
<keyword evidence="7" id="KW-0653">Protein transport</keyword>
<comment type="similarity">
    <text evidence="9">Belongs to the WD repeat peroxin-7 family.</text>
</comment>